<name>A0A5C6PH47_9TELE</name>
<evidence type="ECO:0000313" key="3">
    <source>
        <dbReference type="Proteomes" id="UP000324091"/>
    </source>
</evidence>
<feature type="region of interest" description="Disordered" evidence="1">
    <location>
        <begin position="135"/>
        <end position="286"/>
    </location>
</feature>
<dbReference type="Proteomes" id="UP000324091">
    <property type="component" value="Chromosome 11"/>
</dbReference>
<evidence type="ECO:0000313" key="2">
    <source>
        <dbReference type="EMBL" id="TWW78665.1"/>
    </source>
</evidence>
<evidence type="ECO:0000256" key="1">
    <source>
        <dbReference type="SAM" id="MobiDB-lite"/>
    </source>
</evidence>
<feature type="compositionally biased region" description="Basic and acidic residues" evidence="1">
    <location>
        <begin position="135"/>
        <end position="144"/>
    </location>
</feature>
<accession>A0A5C6PH47</accession>
<dbReference type="EMBL" id="RHFK02000003">
    <property type="protein sequence ID" value="TWW78665.1"/>
    <property type="molecule type" value="Genomic_DNA"/>
</dbReference>
<protein>
    <submittedName>
        <fullName evidence="2">Uncharacterized protein</fullName>
    </submittedName>
</protein>
<gene>
    <name evidence="2" type="ORF">D4764_11G0007860</name>
</gene>
<feature type="region of interest" description="Disordered" evidence="1">
    <location>
        <begin position="21"/>
        <end position="61"/>
    </location>
</feature>
<organism evidence="2 3">
    <name type="scientific">Takifugu flavidus</name>
    <name type="common">sansaifugu</name>
    <dbReference type="NCBI Taxonomy" id="433684"/>
    <lineage>
        <taxon>Eukaryota</taxon>
        <taxon>Metazoa</taxon>
        <taxon>Chordata</taxon>
        <taxon>Craniata</taxon>
        <taxon>Vertebrata</taxon>
        <taxon>Euteleostomi</taxon>
        <taxon>Actinopterygii</taxon>
        <taxon>Neopterygii</taxon>
        <taxon>Teleostei</taxon>
        <taxon>Neoteleostei</taxon>
        <taxon>Acanthomorphata</taxon>
        <taxon>Eupercaria</taxon>
        <taxon>Tetraodontiformes</taxon>
        <taxon>Tetradontoidea</taxon>
        <taxon>Tetraodontidae</taxon>
        <taxon>Takifugu</taxon>
    </lineage>
</organism>
<dbReference type="AlphaFoldDB" id="A0A5C6PH47"/>
<comment type="caution">
    <text evidence="2">The sequence shown here is derived from an EMBL/GenBank/DDBJ whole genome shotgun (WGS) entry which is preliminary data.</text>
</comment>
<feature type="compositionally biased region" description="Basic and acidic residues" evidence="1">
    <location>
        <begin position="218"/>
        <end position="235"/>
    </location>
</feature>
<reference evidence="2 3" key="1">
    <citation type="submission" date="2019-04" db="EMBL/GenBank/DDBJ databases">
        <title>Chromosome genome assembly for Takifugu flavidus.</title>
        <authorList>
            <person name="Xiao S."/>
        </authorList>
    </citation>
    <scope>NUCLEOTIDE SEQUENCE [LARGE SCALE GENOMIC DNA]</scope>
    <source>
        <strain evidence="2">HTHZ2018</strain>
        <tissue evidence="2">Muscle</tissue>
    </source>
</reference>
<feature type="compositionally biased region" description="Polar residues" evidence="1">
    <location>
        <begin position="174"/>
        <end position="184"/>
    </location>
</feature>
<feature type="compositionally biased region" description="Gly residues" evidence="1">
    <location>
        <begin position="259"/>
        <end position="268"/>
    </location>
</feature>
<keyword evidence="3" id="KW-1185">Reference proteome</keyword>
<proteinExistence type="predicted"/>
<sequence length="286" mass="31046">MTRHEKRLRIMTAPHLWHKDEGSSILSQESEVRRASRHGGATVRPRVGGATVRPRVGGATVRPRVGGATSVLAWAGPPSILAWAGPPSILAWAGLGPQLLASVQHLAAKTERHERAENCWLNHRSRNTRALALGRPREPERAVEMPRPAAETPHRELAAPRPSDGAVGQFFRGESQQLPNSHLSSRAGGGAGINHPPTHSPLVPGKRRCMETWGQKPCCHERDETSRDERVKPSKEQTGTSWTNDAAEAESKHAADGGARLGRTGGAGEQPALVLPRHRGQQEEHR</sequence>